<dbReference type="InterPro" id="IPR023335">
    <property type="entry name" value="ATP12_ortho_dom_sf"/>
</dbReference>
<keyword evidence="3" id="KW-0143">Chaperone</keyword>
<dbReference type="PANTHER" id="PTHR21013">
    <property type="entry name" value="ATP SYNTHASE MITOCHONDRIAL F1 COMPLEX ASSEMBLY FACTOR 2/ATP12 PROTEIN, MITOCHONDRIAL PRECURSOR"/>
    <property type="match status" value="1"/>
</dbReference>
<evidence type="ECO:0000256" key="2">
    <source>
        <dbReference type="ARBA" id="ARBA00022946"/>
    </source>
</evidence>
<gene>
    <name evidence="4" type="ORF">KL86APRO_30405</name>
</gene>
<protein>
    <submittedName>
        <fullName evidence="4">ATP12 ATPase</fullName>
    </submittedName>
</protein>
<dbReference type="InterPro" id="IPR011419">
    <property type="entry name" value="ATP12_ATP_synth-F1-assembly"/>
</dbReference>
<dbReference type="PANTHER" id="PTHR21013:SF10">
    <property type="entry name" value="ATP SYNTHASE MITOCHONDRIAL F1 COMPLEX ASSEMBLY FACTOR 2"/>
    <property type="match status" value="1"/>
</dbReference>
<evidence type="ECO:0000256" key="3">
    <source>
        <dbReference type="ARBA" id="ARBA00023186"/>
    </source>
</evidence>
<dbReference type="GO" id="GO:0043461">
    <property type="term" value="P:proton-transporting ATP synthase complex assembly"/>
    <property type="evidence" value="ECO:0007669"/>
    <property type="project" value="InterPro"/>
</dbReference>
<evidence type="ECO:0000256" key="1">
    <source>
        <dbReference type="ARBA" id="ARBA00008231"/>
    </source>
</evidence>
<dbReference type="SUPFAM" id="SSF160909">
    <property type="entry name" value="ATP12-like"/>
    <property type="match status" value="1"/>
</dbReference>
<comment type="similarity">
    <text evidence="1">Belongs to the ATP12 family.</text>
</comment>
<reference evidence="4" key="1">
    <citation type="submission" date="2016-04" db="EMBL/GenBank/DDBJ databases">
        <authorList>
            <person name="Evans L.H."/>
            <person name="Alamgir A."/>
            <person name="Owens N."/>
            <person name="Weber N.D."/>
            <person name="Virtaneva K."/>
            <person name="Barbian K."/>
            <person name="Babar A."/>
            <person name="Rosenke K."/>
        </authorList>
    </citation>
    <scope>NUCLEOTIDE SEQUENCE</scope>
    <source>
        <strain evidence="4">86</strain>
    </source>
</reference>
<accession>A0A212KMN0</accession>
<organism evidence="4">
    <name type="scientific">uncultured Alphaproteobacteria bacterium</name>
    <dbReference type="NCBI Taxonomy" id="91750"/>
    <lineage>
        <taxon>Bacteria</taxon>
        <taxon>Pseudomonadati</taxon>
        <taxon>Pseudomonadota</taxon>
        <taxon>Alphaproteobacteria</taxon>
        <taxon>environmental samples</taxon>
    </lineage>
</organism>
<dbReference type="EMBL" id="FLUO01000003">
    <property type="protein sequence ID" value="SBW12914.1"/>
    <property type="molecule type" value="Genomic_DNA"/>
</dbReference>
<dbReference type="AlphaFoldDB" id="A0A212KMN0"/>
<name>A0A212KMN0_9PROT</name>
<dbReference type="InterPro" id="IPR042272">
    <property type="entry name" value="ATP12_ATP_synth-F1-assembly_N"/>
</dbReference>
<dbReference type="Gene3D" id="3.30.2180.10">
    <property type="entry name" value="ATP12-like"/>
    <property type="match status" value="1"/>
</dbReference>
<dbReference type="Pfam" id="PF07542">
    <property type="entry name" value="ATP12"/>
    <property type="match status" value="1"/>
</dbReference>
<keyword evidence="2" id="KW-0809">Transit peptide</keyword>
<dbReference type="Gene3D" id="1.10.3580.10">
    <property type="entry name" value="ATP12 ATPase"/>
    <property type="match status" value="1"/>
</dbReference>
<evidence type="ECO:0000313" key="4">
    <source>
        <dbReference type="EMBL" id="SBW12914.1"/>
    </source>
</evidence>
<proteinExistence type="inferred from homology"/>
<sequence length="248" mass="26067">MGDKIREAAALRPPKPKRFYAEASVTEGEAGFGIALDGRSLKTPKRRPLTLPSRNLAAAIATEWQAQETEIDPSRMPLTQLANTVVDGVAEAAAEVVESFCAFAAADLLCYRAEWPEALAAAQAEAWQPHLDWAEAEYGARLRVTHGVVAVDQPEDSLAALRAACAACDPWRLAALHALAGLYGSAVLALAVLAGRLDAAAGFAASRVDETHQARQWGEDAEAMRRAAALAAEAEAAARFAALAAGSP</sequence>